<dbReference type="Proteomes" id="UP001519460">
    <property type="component" value="Unassembled WGS sequence"/>
</dbReference>
<dbReference type="AlphaFoldDB" id="A0ABD0LGK4"/>
<accession>A0ABD0LGK4</accession>
<keyword evidence="3" id="KW-1185">Reference proteome</keyword>
<comment type="caution">
    <text evidence="2">The sequence shown here is derived from an EMBL/GenBank/DDBJ whole genome shotgun (WGS) entry which is preliminary data.</text>
</comment>
<evidence type="ECO:0000313" key="3">
    <source>
        <dbReference type="Proteomes" id="UP001519460"/>
    </source>
</evidence>
<dbReference type="EMBL" id="JACVVK020000052">
    <property type="protein sequence ID" value="KAK7498177.1"/>
    <property type="molecule type" value="Genomic_DNA"/>
</dbReference>
<proteinExistence type="predicted"/>
<evidence type="ECO:0000256" key="1">
    <source>
        <dbReference type="SAM" id="SignalP"/>
    </source>
</evidence>
<organism evidence="2 3">
    <name type="scientific">Batillaria attramentaria</name>
    <dbReference type="NCBI Taxonomy" id="370345"/>
    <lineage>
        <taxon>Eukaryota</taxon>
        <taxon>Metazoa</taxon>
        <taxon>Spiralia</taxon>
        <taxon>Lophotrochozoa</taxon>
        <taxon>Mollusca</taxon>
        <taxon>Gastropoda</taxon>
        <taxon>Caenogastropoda</taxon>
        <taxon>Sorbeoconcha</taxon>
        <taxon>Cerithioidea</taxon>
        <taxon>Batillariidae</taxon>
        <taxon>Batillaria</taxon>
    </lineage>
</organism>
<gene>
    <name evidence="2" type="ORF">BaRGS_00010437</name>
</gene>
<name>A0ABD0LGK4_9CAEN</name>
<reference evidence="2 3" key="1">
    <citation type="journal article" date="2023" name="Sci. Data">
        <title>Genome assembly of the Korean intertidal mud-creeper Batillaria attramentaria.</title>
        <authorList>
            <person name="Patra A.K."/>
            <person name="Ho P.T."/>
            <person name="Jun S."/>
            <person name="Lee S.J."/>
            <person name="Kim Y."/>
            <person name="Won Y.J."/>
        </authorList>
    </citation>
    <scope>NUCLEOTIDE SEQUENCE [LARGE SCALE GENOMIC DNA]</scope>
    <source>
        <strain evidence="2">Wonlab-2016</strain>
    </source>
</reference>
<protein>
    <submittedName>
        <fullName evidence="2">Uncharacterized protein</fullName>
    </submittedName>
</protein>
<evidence type="ECO:0000313" key="2">
    <source>
        <dbReference type="EMBL" id="KAK7498177.1"/>
    </source>
</evidence>
<sequence length="225" mass="24492">MRQPISIWPHFFFSLLPASSLIKECTGQTQLTKQSAETRWRCHFFPCCVVHGTQQLTHTGADNKRLLMAEGRISSRGFSRGRAERQIPNILVDAGSARSVLSSAGIRRRLSKGYGVKWTIPDHDFVATKRIGCALANPGFNFTTLTQEVGRNAGGGFRALSLAQRDLWVCLSPSSNSRPLAGVNKGATGPGVVLRPRGGTVRGFTVLNSDWGDTCEACPAFESEK</sequence>
<feature type="chain" id="PRO_5044742008" evidence="1">
    <location>
        <begin position="28"/>
        <end position="225"/>
    </location>
</feature>
<feature type="signal peptide" evidence="1">
    <location>
        <begin position="1"/>
        <end position="27"/>
    </location>
</feature>
<keyword evidence="1" id="KW-0732">Signal</keyword>